<name>A0A0F6YJ61_9BACT</name>
<feature type="domain" description="PEGA" evidence="3">
    <location>
        <begin position="198"/>
        <end position="247"/>
    </location>
</feature>
<dbReference type="KEGG" id="samy:DB32_004790"/>
<dbReference type="InterPro" id="IPR013229">
    <property type="entry name" value="PEGA"/>
</dbReference>
<keyword evidence="5" id="KW-1185">Reference proteome</keyword>
<keyword evidence="2" id="KW-1133">Transmembrane helix</keyword>
<evidence type="ECO:0000256" key="2">
    <source>
        <dbReference type="SAM" id="Phobius"/>
    </source>
</evidence>
<accession>A0A0F6YJ61</accession>
<evidence type="ECO:0000313" key="5">
    <source>
        <dbReference type="Proteomes" id="UP000034883"/>
    </source>
</evidence>
<evidence type="ECO:0000259" key="3">
    <source>
        <dbReference type="Pfam" id="PF08308"/>
    </source>
</evidence>
<evidence type="ECO:0000313" key="4">
    <source>
        <dbReference type="EMBL" id="AKF07641.1"/>
    </source>
</evidence>
<proteinExistence type="predicted"/>
<evidence type="ECO:0000256" key="1">
    <source>
        <dbReference type="PROSITE-ProRule" id="PRU00339"/>
    </source>
</evidence>
<dbReference type="PROSITE" id="PS50005">
    <property type="entry name" value="TPR"/>
    <property type="match status" value="1"/>
</dbReference>
<feature type="transmembrane region" description="Helical" evidence="2">
    <location>
        <begin position="436"/>
        <end position="458"/>
    </location>
</feature>
<keyword evidence="2" id="KW-0812">Transmembrane</keyword>
<organism evidence="4 5">
    <name type="scientific">Sandaracinus amylolyticus</name>
    <dbReference type="NCBI Taxonomy" id="927083"/>
    <lineage>
        <taxon>Bacteria</taxon>
        <taxon>Pseudomonadati</taxon>
        <taxon>Myxococcota</taxon>
        <taxon>Polyangia</taxon>
        <taxon>Polyangiales</taxon>
        <taxon>Sandaracinaceae</taxon>
        <taxon>Sandaracinus</taxon>
    </lineage>
</organism>
<dbReference type="Proteomes" id="UP000034883">
    <property type="component" value="Chromosome"/>
</dbReference>
<dbReference type="Gene3D" id="1.25.40.10">
    <property type="entry name" value="Tetratricopeptide repeat domain"/>
    <property type="match status" value="1"/>
</dbReference>
<feature type="transmembrane region" description="Helical" evidence="2">
    <location>
        <begin position="358"/>
        <end position="380"/>
    </location>
</feature>
<feature type="domain" description="PEGA" evidence="3">
    <location>
        <begin position="123"/>
        <end position="188"/>
    </location>
</feature>
<sequence length="488" mass="52403">MIRIPRRALVLVLVALSTLVLLAPGRSFAQGGRDEARTRFARGVELYDEGRYDAALAEFQRAYDLAPAVAVLFNIAQVHAALGHAVESVDAFERYLREGGATISPERRADAEAELARQRARISTLVIEANVLGAIVAIDDVDVGTTPLGERVRVSAGERVIAVRAPGHETVTRRVRIAGGAHETVRIELIESASPRASLRVRTTLPGVEILLDDRPLGLTPFDSSVQIEAGPHRLVARRPGYRTFEQSFAAPLGSEVPIDVLMERDPHAPAGVLGEIELQLPDAEWAGTIDGVRIPARQRRIEVPIGPHDLHLEVAQRRPVQTRVEVPIASIETVRPALAWTPEAQQSGHAEIDARHAAGVSTIVLGVLLVGAGTAGYVLNQDQWRDIDAEVALVQANCTNLSAPECRALHPQFARFEDYQADINRRRQEYATIDALAIGGIALGGALALSGTILLLATPSHGDFDRGAAARVDVGVGPGSLALRASF</sequence>
<dbReference type="EMBL" id="CP011125">
    <property type="protein sequence ID" value="AKF07641.1"/>
    <property type="molecule type" value="Genomic_DNA"/>
</dbReference>
<dbReference type="Pfam" id="PF08308">
    <property type="entry name" value="PEGA"/>
    <property type="match status" value="2"/>
</dbReference>
<gene>
    <name evidence="4" type="ORF">DB32_004790</name>
</gene>
<reference evidence="4 5" key="1">
    <citation type="submission" date="2015-03" db="EMBL/GenBank/DDBJ databases">
        <title>Genome assembly of Sandaracinus amylolyticus DSM 53668.</title>
        <authorList>
            <person name="Sharma G."/>
            <person name="Subramanian S."/>
        </authorList>
    </citation>
    <scope>NUCLEOTIDE SEQUENCE [LARGE SCALE GENOMIC DNA]</scope>
    <source>
        <strain evidence="4 5">DSM 53668</strain>
    </source>
</reference>
<dbReference type="STRING" id="927083.DB32_004790"/>
<keyword evidence="1" id="KW-0802">TPR repeat</keyword>
<dbReference type="InterPro" id="IPR019734">
    <property type="entry name" value="TPR_rpt"/>
</dbReference>
<dbReference type="InterPro" id="IPR011990">
    <property type="entry name" value="TPR-like_helical_dom_sf"/>
</dbReference>
<dbReference type="AlphaFoldDB" id="A0A0F6YJ61"/>
<keyword evidence="2" id="KW-0472">Membrane</keyword>
<dbReference type="OrthoDB" id="5504757at2"/>
<dbReference type="RefSeq" id="WP_053234872.1">
    <property type="nucleotide sequence ID" value="NZ_CP011125.1"/>
</dbReference>
<protein>
    <recommendedName>
        <fullName evidence="3">PEGA domain-containing protein</fullName>
    </recommendedName>
</protein>
<dbReference type="SUPFAM" id="SSF48452">
    <property type="entry name" value="TPR-like"/>
    <property type="match status" value="1"/>
</dbReference>
<feature type="repeat" description="TPR" evidence="1">
    <location>
        <begin position="36"/>
        <end position="69"/>
    </location>
</feature>